<gene>
    <name evidence="3" type="ORF">ABZV61_16905</name>
</gene>
<dbReference type="EMBL" id="JBEXIP010000011">
    <property type="protein sequence ID" value="MET8434445.1"/>
    <property type="molecule type" value="Genomic_DNA"/>
</dbReference>
<keyword evidence="2" id="KW-0732">Signal</keyword>
<evidence type="ECO:0000313" key="4">
    <source>
        <dbReference type="Proteomes" id="UP001550044"/>
    </source>
</evidence>
<evidence type="ECO:0000256" key="1">
    <source>
        <dbReference type="SAM" id="MobiDB-lite"/>
    </source>
</evidence>
<evidence type="ECO:0008006" key="5">
    <source>
        <dbReference type="Google" id="ProtNLM"/>
    </source>
</evidence>
<dbReference type="PROSITE" id="PS51318">
    <property type="entry name" value="TAT"/>
    <property type="match status" value="1"/>
</dbReference>
<reference evidence="3 4" key="1">
    <citation type="submission" date="2024-06" db="EMBL/GenBank/DDBJ databases">
        <title>The Natural Products Discovery Center: Release of the First 8490 Sequenced Strains for Exploring Actinobacteria Biosynthetic Diversity.</title>
        <authorList>
            <person name="Kalkreuter E."/>
            <person name="Kautsar S.A."/>
            <person name="Yang D."/>
            <person name="Bader C.D."/>
            <person name="Teijaro C.N."/>
            <person name="Fluegel L."/>
            <person name="Davis C.M."/>
            <person name="Simpson J.R."/>
            <person name="Lauterbach L."/>
            <person name="Steele A.D."/>
            <person name="Gui C."/>
            <person name="Meng S."/>
            <person name="Li G."/>
            <person name="Viehrig K."/>
            <person name="Ye F."/>
            <person name="Su P."/>
            <person name="Kiefer A.F."/>
            <person name="Nichols A."/>
            <person name="Cepeda A.J."/>
            <person name="Yan W."/>
            <person name="Fan B."/>
            <person name="Jiang Y."/>
            <person name="Adhikari A."/>
            <person name="Zheng C.-J."/>
            <person name="Schuster L."/>
            <person name="Cowan T.M."/>
            <person name="Smanski M.J."/>
            <person name="Chevrette M.G."/>
            <person name="De Carvalho L.P.S."/>
            <person name="Shen B."/>
        </authorList>
    </citation>
    <scope>NUCLEOTIDE SEQUENCE [LARGE SCALE GENOMIC DNA]</scope>
    <source>
        <strain evidence="3 4">NPDC005137</strain>
    </source>
</reference>
<proteinExistence type="predicted"/>
<feature type="signal peptide" evidence="2">
    <location>
        <begin position="1"/>
        <end position="26"/>
    </location>
</feature>
<dbReference type="InterPro" id="IPR006311">
    <property type="entry name" value="TAT_signal"/>
</dbReference>
<accession>A0ABV2U9C6</accession>
<dbReference type="Proteomes" id="UP001550044">
    <property type="component" value="Unassembled WGS sequence"/>
</dbReference>
<feature type="region of interest" description="Disordered" evidence="1">
    <location>
        <begin position="159"/>
        <end position="188"/>
    </location>
</feature>
<sequence>MQKSRRRLLVASLPVVMAAGLSTALAAPAHADTGSSLTLAESHQQAFVAGGTGTYTITVGNAGPGATDGTATKVTGTLPTGVTALAVGGSGWSCKTSPSLTCTRSDVLGPRQAYLSITLTVGISPSLAGKSVTSSFRVARGGPTTFQDEGSIAVKDTISQSQRQTQTQTQTQTVNVKCPSDHNKRSAV</sequence>
<name>A0ABV2U9C6_9ACTN</name>
<feature type="compositionally biased region" description="Basic and acidic residues" evidence="1">
    <location>
        <begin position="179"/>
        <end position="188"/>
    </location>
</feature>
<evidence type="ECO:0000313" key="3">
    <source>
        <dbReference type="EMBL" id="MET8434445.1"/>
    </source>
</evidence>
<feature type="chain" id="PRO_5047340333" description="DUF11 domain-containing protein" evidence="2">
    <location>
        <begin position="27"/>
        <end position="188"/>
    </location>
</feature>
<comment type="caution">
    <text evidence="3">The sequence shown here is derived from an EMBL/GenBank/DDBJ whole genome shotgun (WGS) entry which is preliminary data.</text>
</comment>
<dbReference type="RefSeq" id="WP_356710028.1">
    <property type="nucleotide sequence ID" value="NZ_JBEXIP010000011.1"/>
</dbReference>
<organism evidence="3 4">
    <name type="scientific">Streptomyces sp. 900116325</name>
    <dbReference type="NCBI Taxonomy" id="3154295"/>
    <lineage>
        <taxon>Bacteria</taxon>
        <taxon>Bacillati</taxon>
        <taxon>Actinomycetota</taxon>
        <taxon>Actinomycetes</taxon>
        <taxon>Kitasatosporales</taxon>
        <taxon>Streptomycetaceae</taxon>
        <taxon>Streptomyces</taxon>
    </lineage>
</organism>
<keyword evidence="4" id="KW-1185">Reference proteome</keyword>
<feature type="compositionally biased region" description="Low complexity" evidence="1">
    <location>
        <begin position="159"/>
        <end position="173"/>
    </location>
</feature>
<evidence type="ECO:0000256" key="2">
    <source>
        <dbReference type="SAM" id="SignalP"/>
    </source>
</evidence>
<protein>
    <recommendedName>
        <fullName evidence="5">DUF11 domain-containing protein</fullName>
    </recommendedName>
</protein>